<dbReference type="InterPro" id="IPR003594">
    <property type="entry name" value="HATPase_dom"/>
</dbReference>
<dbReference type="InterPro" id="IPR036890">
    <property type="entry name" value="HATPase_C_sf"/>
</dbReference>
<evidence type="ECO:0000313" key="6">
    <source>
        <dbReference type="Proteomes" id="UP000781958"/>
    </source>
</evidence>
<evidence type="ECO:0000313" key="5">
    <source>
        <dbReference type="EMBL" id="MBP2294218.1"/>
    </source>
</evidence>
<dbReference type="EMBL" id="JAGINP010000014">
    <property type="protein sequence ID" value="MBP2294218.1"/>
    <property type="molecule type" value="Genomic_DNA"/>
</dbReference>
<dbReference type="RefSeq" id="WP_209768267.1">
    <property type="nucleotide sequence ID" value="NZ_JAGINP010000014.1"/>
</dbReference>
<comment type="caution">
    <text evidence="5">The sequence shown here is derived from an EMBL/GenBank/DDBJ whole genome shotgun (WGS) entry which is preliminary data.</text>
</comment>
<dbReference type="SUPFAM" id="SSF52172">
    <property type="entry name" value="CheY-like"/>
    <property type="match status" value="1"/>
</dbReference>
<evidence type="ECO:0000256" key="2">
    <source>
        <dbReference type="PROSITE-ProRule" id="PRU00169"/>
    </source>
</evidence>
<dbReference type="PROSITE" id="PS50109">
    <property type="entry name" value="HIS_KIN"/>
    <property type="match status" value="1"/>
</dbReference>
<dbReference type="CDD" id="cd17546">
    <property type="entry name" value="REC_hyHK_CKI1_RcsC-like"/>
    <property type="match status" value="1"/>
</dbReference>
<gene>
    <name evidence="5" type="ORF">J2851_004004</name>
</gene>
<dbReference type="Pfam" id="PF12860">
    <property type="entry name" value="PAS_7"/>
    <property type="match status" value="1"/>
</dbReference>
<dbReference type="Gene3D" id="1.20.120.160">
    <property type="entry name" value="HPT domain"/>
    <property type="match status" value="1"/>
</dbReference>
<dbReference type="PROSITE" id="PS50110">
    <property type="entry name" value="RESPONSE_REGULATORY"/>
    <property type="match status" value="1"/>
</dbReference>
<dbReference type="PANTHER" id="PTHR45339:SF5">
    <property type="entry name" value="HISTIDINE KINASE"/>
    <property type="match status" value="1"/>
</dbReference>
<dbReference type="InterPro" id="IPR035965">
    <property type="entry name" value="PAS-like_dom_sf"/>
</dbReference>
<dbReference type="Pfam" id="PF00072">
    <property type="entry name" value="Response_reg"/>
    <property type="match status" value="1"/>
</dbReference>
<dbReference type="InterPro" id="IPR005467">
    <property type="entry name" value="His_kinase_dom"/>
</dbReference>
<sequence length="661" mass="69250">MAVQQQLDAVLSAVGQGVLVLDSDFRVVRLNAAGHRLLDMPMALAEPGVPARDLVWHCAERGDFGPGDPAELTAEFLALLTLREPQAFEHHRPDRRLLTVRSQPVAGGGVVLAYSDETDFRHAVDDLHAANSTLERSVGDHAQTIARLSAAVEAVNGRVEEAVRDKARTLDLVNHALRAAAGSLHAPARALLAGPLGPVERGHVGDLLRSLDSLRLILDDLGDLVRLESDEIRLLDSPFTVETVVGSALTALGEQAEERDITLLAEIDPAVPATVVGDAAWLRHVLVELVGRAVRDNHAVDITLRVTPAGLPDGRQGLRFAVGDAGPDAAEELRAWLTQGVPPLDGALRRQGWRGLGLHICRRLVGLMGGEIGEEPGPDGTRVLWCTAALPALAEEPAAVAERPPLTILVVEDNPVNQRVNAWLLRKDGHRVAVVGDGREAVDLAARGGFDAVLMDLDIPGLDGIAATRAIRALPAPQGAVPIIAITSSALPDDIERCRAAGMDDHLPKPVNPAALARVLDRLTGPASGAAAAGDGAGGAAGDGTDGMEGGFDGGVLGALEAVIGRGKVLELVGDFLAHARDVEGQLAMARDLMDPTIFGAVTGELKTMAGTVGLTGVYQSAVALERAVRNGDEEAIDAQAALLARQMAAGVERLRGQWAQ</sequence>
<dbReference type="SMART" id="SM00448">
    <property type="entry name" value="REC"/>
    <property type="match status" value="1"/>
</dbReference>
<dbReference type="SUPFAM" id="SSF55874">
    <property type="entry name" value="ATPase domain of HSP90 chaperone/DNA topoisomerase II/histidine kinase"/>
    <property type="match status" value="1"/>
</dbReference>
<dbReference type="Gene3D" id="3.30.450.20">
    <property type="entry name" value="PAS domain"/>
    <property type="match status" value="1"/>
</dbReference>
<organism evidence="5 6">
    <name type="scientific">Azospirillum rugosum</name>
    <dbReference type="NCBI Taxonomy" id="416170"/>
    <lineage>
        <taxon>Bacteria</taxon>
        <taxon>Pseudomonadati</taxon>
        <taxon>Pseudomonadota</taxon>
        <taxon>Alphaproteobacteria</taxon>
        <taxon>Rhodospirillales</taxon>
        <taxon>Azospirillaceae</taxon>
        <taxon>Azospirillum</taxon>
    </lineage>
</organism>
<dbReference type="SUPFAM" id="SSF47226">
    <property type="entry name" value="Histidine-containing phosphotransfer domain, HPT domain"/>
    <property type="match status" value="1"/>
</dbReference>
<evidence type="ECO:0000256" key="1">
    <source>
        <dbReference type="ARBA" id="ARBA00022553"/>
    </source>
</evidence>
<feature type="modified residue" description="4-aspartylphosphate" evidence="2">
    <location>
        <position position="456"/>
    </location>
</feature>
<evidence type="ECO:0000259" key="3">
    <source>
        <dbReference type="PROSITE" id="PS50109"/>
    </source>
</evidence>
<dbReference type="InterPro" id="IPR011006">
    <property type="entry name" value="CheY-like_superfamily"/>
</dbReference>
<dbReference type="Gene3D" id="3.40.50.2300">
    <property type="match status" value="1"/>
</dbReference>
<dbReference type="InterPro" id="IPR036641">
    <property type="entry name" value="HPT_dom_sf"/>
</dbReference>
<feature type="domain" description="Histidine kinase" evidence="3">
    <location>
        <begin position="172"/>
        <end position="383"/>
    </location>
</feature>
<proteinExistence type="predicted"/>
<dbReference type="SUPFAM" id="SSF55785">
    <property type="entry name" value="PYP-like sensor domain (PAS domain)"/>
    <property type="match status" value="1"/>
</dbReference>
<keyword evidence="6" id="KW-1185">Reference proteome</keyword>
<dbReference type="Proteomes" id="UP000781958">
    <property type="component" value="Unassembled WGS sequence"/>
</dbReference>
<name>A0ABS4SQ37_9PROT</name>
<reference evidence="5 6" key="1">
    <citation type="submission" date="2021-03" db="EMBL/GenBank/DDBJ databases">
        <title>Genomic Encyclopedia of Type Strains, Phase III (KMG-III): the genomes of soil and plant-associated and newly described type strains.</title>
        <authorList>
            <person name="Whitman W."/>
        </authorList>
    </citation>
    <scope>NUCLEOTIDE SEQUENCE [LARGE SCALE GENOMIC DNA]</scope>
    <source>
        <strain evidence="5 6">IMMIB AFH-6</strain>
    </source>
</reference>
<dbReference type="InterPro" id="IPR001789">
    <property type="entry name" value="Sig_transdc_resp-reg_receiver"/>
</dbReference>
<feature type="domain" description="Response regulatory" evidence="4">
    <location>
        <begin position="407"/>
        <end position="524"/>
    </location>
</feature>
<keyword evidence="1 2" id="KW-0597">Phosphoprotein</keyword>
<protein>
    <submittedName>
        <fullName evidence="5">CheY-like chemotaxis protein/signal transduction histidine kinase</fullName>
    </submittedName>
</protein>
<dbReference type="Gene3D" id="3.30.565.10">
    <property type="entry name" value="Histidine kinase-like ATPase, C-terminal domain"/>
    <property type="match status" value="1"/>
</dbReference>
<dbReference type="PANTHER" id="PTHR45339">
    <property type="entry name" value="HYBRID SIGNAL TRANSDUCTION HISTIDINE KINASE J"/>
    <property type="match status" value="1"/>
</dbReference>
<dbReference type="Pfam" id="PF02518">
    <property type="entry name" value="HATPase_c"/>
    <property type="match status" value="1"/>
</dbReference>
<accession>A0ABS4SQ37</accession>
<dbReference type="SMART" id="SM00387">
    <property type="entry name" value="HATPase_c"/>
    <property type="match status" value="1"/>
</dbReference>
<evidence type="ECO:0000259" key="4">
    <source>
        <dbReference type="PROSITE" id="PS50110"/>
    </source>
</evidence>